<accession>X0VK09</accession>
<dbReference type="EMBL" id="BARS01023805">
    <property type="protein sequence ID" value="GAG00906.1"/>
    <property type="molecule type" value="Genomic_DNA"/>
</dbReference>
<evidence type="ECO:0000313" key="1">
    <source>
        <dbReference type="EMBL" id="GAG00906.1"/>
    </source>
</evidence>
<organism evidence="1">
    <name type="scientific">marine sediment metagenome</name>
    <dbReference type="NCBI Taxonomy" id="412755"/>
    <lineage>
        <taxon>unclassified sequences</taxon>
        <taxon>metagenomes</taxon>
        <taxon>ecological metagenomes</taxon>
    </lineage>
</organism>
<name>X0VK09_9ZZZZ</name>
<proteinExistence type="predicted"/>
<sequence>SYSEYCGCDREILCTNGMKSMMLGFVFFEYMRDQPYQKDLTGVNRAEDENSREVLPNEWGLFEYYNESISDYQQTQYYILLNKENYSLFNGIKKRIASPF</sequence>
<protein>
    <submittedName>
        <fullName evidence="1">Uncharacterized protein</fullName>
    </submittedName>
</protein>
<gene>
    <name evidence="1" type="ORF">S01H1_37878</name>
</gene>
<dbReference type="AlphaFoldDB" id="X0VK09"/>
<comment type="caution">
    <text evidence="1">The sequence shown here is derived from an EMBL/GenBank/DDBJ whole genome shotgun (WGS) entry which is preliminary data.</text>
</comment>
<reference evidence="1" key="1">
    <citation type="journal article" date="2014" name="Front. Microbiol.">
        <title>High frequency of phylogenetically diverse reductive dehalogenase-homologous genes in deep subseafloor sedimentary metagenomes.</title>
        <authorList>
            <person name="Kawai M."/>
            <person name="Futagami T."/>
            <person name="Toyoda A."/>
            <person name="Takaki Y."/>
            <person name="Nishi S."/>
            <person name="Hori S."/>
            <person name="Arai W."/>
            <person name="Tsubouchi T."/>
            <person name="Morono Y."/>
            <person name="Uchiyama I."/>
            <person name="Ito T."/>
            <person name="Fujiyama A."/>
            <person name="Inagaki F."/>
            <person name="Takami H."/>
        </authorList>
    </citation>
    <scope>NUCLEOTIDE SEQUENCE</scope>
    <source>
        <strain evidence="1">Expedition CK06-06</strain>
    </source>
</reference>
<feature type="non-terminal residue" evidence="1">
    <location>
        <position position="1"/>
    </location>
</feature>